<evidence type="ECO:0000313" key="2">
    <source>
        <dbReference type="Proteomes" id="UP001162992"/>
    </source>
</evidence>
<proteinExistence type="predicted"/>
<organism evidence="1 2">
    <name type="scientific">Diphasiastrum complanatum</name>
    <name type="common">Issler's clubmoss</name>
    <name type="synonym">Lycopodium complanatum</name>
    <dbReference type="NCBI Taxonomy" id="34168"/>
    <lineage>
        <taxon>Eukaryota</taxon>
        <taxon>Viridiplantae</taxon>
        <taxon>Streptophyta</taxon>
        <taxon>Embryophyta</taxon>
        <taxon>Tracheophyta</taxon>
        <taxon>Lycopodiopsida</taxon>
        <taxon>Lycopodiales</taxon>
        <taxon>Lycopodiaceae</taxon>
        <taxon>Lycopodioideae</taxon>
        <taxon>Diphasiastrum</taxon>
    </lineage>
</organism>
<reference evidence="2" key="1">
    <citation type="journal article" date="2024" name="Proc. Natl. Acad. Sci. U.S.A.">
        <title>Extraordinary preservation of gene collinearity over three hundred million years revealed in homosporous lycophytes.</title>
        <authorList>
            <person name="Li C."/>
            <person name="Wickell D."/>
            <person name="Kuo L.Y."/>
            <person name="Chen X."/>
            <person name="Nie B."/>
            <person name="Liao X."/>
            <person name="Peng D."/>
            <person name="Ji J."/>
            <person name="Jenkins J."/>
            <person name="Williams M."/>
            <person name="Shu S."/>
            <person name="Plott C."/>
            <person name="Barry K."/>
            <person name="Rajasekar S."/>
            <person name="Grimwood J."/>
            <person name="Han X."/>
            <person name="Sun S."/>
            <person name="Hou Z."/>
            <person name="He W."/>
            <person name="Dai G."/>
            <person name="Sun C."/>
            <person name="Schmutz J."/>
            <person name="Leebens-Mack J.H."/>
            <person name="Li F.W."/>
            <person name="Wang L."/>
        </authorList>
    </citation>
    <scope>NUCLEOTIDE SEQUENCE [LARGE SCALE GENOMIC DNA]</scope>
    <source>
        <strain evidence="2">cv. PW_Plant_1</strain>
    </source>
</reference>
<accession>A0ACC2BZ56</accession>
<keyword evidence="2" id="KW-1185">Reference proteome</keyword>
<sequence>MARSRPPLLAESRIALNVPPSTPTATSLLKELCTFTQEVGLCERPKLCQQRNIANIIRRIKLLAPLLEEIRDVRPSLPPTAIVALRELYISIQRVKVLFDECRETSRIWLIMENRSISVQFEELTQEIASALSSLPLDLLEISVEVKEQVELVRLQAKRSTPYIDPLEEKLRAEVLAMLGKFELKEVPSVVDMQNVFQKLLINSSEDCQREQNQLEEELGNQLTCSNISAVANLKSLISFVQYLKCVLYGVTVETRSGDSISEERSETGENGSDSIAPTNVPDEFKCPISLELMRDPVIIATGQTYDRISIQRWIDSGHSTCPKSGLNLSHLNLVRNYALKSLINRWCEEHKISHASSSKDRKKINAVDDLICTRAAMEATKLTVAFLVEKLESGSLEVQKQVVYELRLLAKSGMDNRRLIAEAGGIALLLPLLSSVDPKTQEDAVTALLNLSIYDSNKKIIMDLGALDAIVQVLLNCKSTEARENAAATIFSLSVVDEYKAIIGSRPEILEALVNLLRNGSSRGKKDACTAVFNLAVFHDNRARLVAAGAIPVLVNFLEDDFGELNDEVLGVLAILATVKEGLIAITETNALSLLINLLRMGSPKGKEHSVAVLLGLCRSGKNKNLVESLLRMPSIIPSLYALLTLGTPRARRKASSLLKLLHDSEPISAKAR</sequence>
<protein>
    <submittedName>
        <fullName evidence="1">Uncharacterized protein</fullName>
    </submittedName>
</protein>
<evidence type="ECO:0000313" key="1">
    <source>
        <dbReference type="EMBL" id="KAJ7535060.1"/>
    </source>
</evidence>
<comment type="caution">
    <text evidence="1">The sequence shown here is derived from an EMBL/GenBank/DDBJ whole genome shotgun (WGS) entry which is preliminary data.</text>
</comment>
<gene>
    <name evidence="1" type="ORF">O6H91_12G016900</name>
</gene>
<dbReference type="EMBL" id="CM055103">
    <property type="protein sequence ID" value="KAJ7535060.1"/>
    <property type="molecule type" value="Genomic_DNA"/>
</dbReference>
<name>A0ACC2BZ56_DIPCM</name>
<dbReference type="Proteomes" id="UP001162992">
    <property type="component" value="Chromosome 12"/>
</dbReference>